<feature type="compositionally biased region" description="Low complexity" evidence="1">
    <location>
        <begin position="171"/>
        <end position="187"/>
    </location>
</feature>
<feature type="compositionally biased region" description="Polar residues" evidence="1">
    <location>
        <begin position="228"/>
        <end position="237"/>
    </location>
</feature>
<accession>A0A540NGC5</accession>
<gene>
    <name evidence="2" type="ORF">C1H46_004371</name>
</gene>
<dbReference type="EMBL" id="VIEB01000049">
    <property type="protein sequence ID" value="TQE10081.1"/>
    <property type="molecule type" value="Genomic_DNA"/>
</dbReference>
<dbReference type="AlphaFoldDB" id="A0A540NGC5"/>
<feature type="compositionally biased region" description="Acidic residues" evidence="1">
    <location>
        <begin position="218"/>
        <end position="227"/>
    </location>
</feature>
<proteinExistence type="predicted"/>
<reference evidence="2 3" key="1">
    <citation type="journal article" date="2019" name="G3 (Bethesda)">
        <title>Sequencing of a Wild Apple (Malus baccata) Genome Unravels the Differences Between Cultivated and Wild Apple Species Regarding Disease Resistance and Cold Tolerance.</title>
        <authorList>
            <person name="Chen X."/>
        </authorList>
    </citation>
    <scope>NUCLEOTIDE SEQUENCE [LARGE SCALE GENOMIC DNA]</scope>
    <source>
        <strain evidence="3">cv. Shandingzi</strain>
        <tissue evidence="2">Leaves</tissue>
    </source>
</reference>
<dbReference type="SUPFAM" id="SSF50249">
    <property type="entry name" value="Nucleic acid-binding proteins"/>
    <property type="match status" value="1"/>
</dbReference>
<feature type="region of interest" description="Disordered" evidence="1">
    <location>
        <begin position="171"/>
        <end position="237"/>
    </location>
</feature>
<sequence>MIPTSAQLMTPDQLDAAEKISVGQLNILDPNLYQNTPFLCRAAVARFDLSNGWWYKACPIYFKQLKPKPQSDLLVCPTDDIQNPIAWFKVSLIIEDANDETNAIIIGQIKLFQLRLGKVKNDTSRNDLLIQTVFKDQAQICPSKNNKDDEAISNLGKKHMVHEMLPSTLPLSLKKSLTSSPTESSSSSKKRQREPVKKSLFTSTPTKKPKSGYNEEIYAFEETDDENVANTNKTPSE</sequence>
<dbReference type="PANTHER" id="PTHR47165:SF4">
    <property type="entry name" value="OS03G0429900 PROTEIN"/>
    <property type="match status" value="1"/>
</dbReference>
<evidence type="ECO:0008006" key="4">
    <source>
        <dbReference type="Google" id="ProtNLM"/>
    </source>
</evidence>
<dbReference type="Gene3D" id="2.40.50.140">
    <property type="entry name" value="Nucleic acid-binding proteins"/>
    <property type="match status" value="1"/>
</dbReference>
<organism evidence="2 3">
    <name type="scientific">Malus baccata</name>
    <name type="common">Siberian crab apple</name>
    <name type="synonym">Pyrus baccata</name>
    <dbReference type="NCBI Taxonomy" id="106549"/>
    <lineage>
        <taxon>Eukaryota</taxon>
        <taxon>Viridiplantae</taxon>
        <taxon>Streptophyta</taxon>
        <taxon>Embryophyta</taxon>
        <taxon>Tracheophyta</taxon>
        <taxon>Spermatophyta</taxon>
        <taxon>Magnoliopsida</taxon>
        <taxon>eudicotyledons</taxon>
        <taxon>Gunneridae</taxon>
        <taxon>Pentapetalae</taxon>
        <taxon>rosids</taxon>
        <taxon>fabids</taxon>
        <taxon>Rosales</taxon>
        <taxon>Rosaceae</taxon>
        <taxon>Amygdaloideae</taxon>
        <taxon>Maleae</taxon>
        <taxon>Malus</taxon>
    </lineage>
</organism>
<evidence type="ECO:0000313" key="3">
    <source>
        <dbReference type="Proteomes" id="UP000315295"/>
    </source>
</evidence>
<dbReference type="InterPro" id="IPR012340">
    <property type="entry name" value="NA-bd_OB-fold"/>
</dbReference>
<evidence type="ECO:0000313" key="2">
    <source>
        <dbReference type="EMBL" id="TQE10081.1"/>
    </source>
</evidence>
<evidence type="ECO:0000256" key="1">
    <source>
        <dbReference type="SAM" id="MobiDB-lite"/>
    </source>
</evidence>
<keyword evidence="3" id="KW-1185">Reference proteome</keyword>
<dbReference type="PANTHER" id="PTHR47165">
    <property type="entry name" value="OS03G0429900 PROTEIN"/>
    <property type="match status" value="1"/>
</dbReference>
<protein>
    <recommendedName>
        <fullName evidence="4">Replication factor A C-terminal domain-containing protein</fullName>
    </recommendedName>
</protein>
<comment type="caution">
    <text evidence="2">The sequence shown here is derived from an EMBL/GenBank/DDBJ whole genome shotgun (WGS) entry which is preliminary data.</text>
</comment>
<name>A0A540NGC5_MALBA</name>
<dbReference type="Proteomes" id="UP000315295">
    <property type="component" value="Unassembled WGS sequence"/>
</dbReference>